<dbReference type="AlphaFoldDB" id="A0A382AIH5"/>
<reference evidence="1" key="1">
    <citation type="submission" date="2018-05" db="EMBL/GenBank/DDBJ databases">
        <authorList>
            <person name="Lanie J.A."/>
            <person name="Ng W.-L."/>
            <person name="Kazmierczak K.M."/>
            <person name="Andrzejewski T.M."/>
            <person name="Davidsen T.M."/>
            <person name="Wayne K.J."/>
            <person name="Tettelin H."/>
            <person name="Glass J.I."/>
            <person name="Rusch D."/>
            <person name="Podicherti R."/>
            <person name="Tsui H.-C.T."/>
            <person name="Winkler M.E."/>
        </authorList>
    </citation>
    <scope>NUCLEOTIDE SEQUENCE</scope>
</reference>
<evidence type="ECO:0000313" key="1">
    <source>
        <dbReference type="EMBL" id="SVB00932.1"/>
    </source>
</evidence>
<name>A0A382AIH5_9ZZZZ</name>
<accession>A0A382AIH5</accession>
<sequence length="25" mass="2684">MATLHPLLEISDTGRRQCGSLPGQC</sequence>
<gene>
    <name evidence="1" type="ORF">METZ01_LOCUS153786</name>
</gene>
<organism evidence="1">
    <name type="scientific">marine metagenome</name>
    <dbReference type="NCBI Taxonomy" id="408172"/>
    <lineage>
        <taxon>unclassified sequences</taxon>
        <taxon>metagenomes</taxon>
        <taxon>ecological metagenomes</taxon>
    </lineage>
</organism>
<proteinExistence type="predicted"/>
<dbReference type="EMBL" id="UINC01025407">
    <property type="protein sequence ID" value="SVB00932.1"/>
    <property type="molecule type" value="Genomic_DNA"/>
</dbReference>
<protein>
    <submittedName>
        <fullName evidence="1">Uncharacterized protein</fullName>
    </submittedName>
</protein>